<dbReference type="InterPro" id="IPR004360">
    <property type="entry name" value="Glyas_Fos-R_dOase_dom"/>
</dbReference>
<evidence type="ECO:0000313" key="3">
    <source>
        <dbReference type="Proteomes" id="UP000673394"/>
    </source>
</evidence>
<dbReference type="CDD" id="cd06587">
    <property type="entry name" value="VOC"/>
    <property type="match status" value="1"/>
</dbReference>
<evidence type="ECO:0000259" key="1">
    <source>
        <dbReference type="PROSITE" id="PS51819"/>
    </source>
</evidence>
<protein>
    <submittedName>
        <fullName evidence="2">VOC family protein</fullName>
    </submittedName>
</protein>
<dbReference type="Proteomes" id="UP000673394">
    <property type="component" value="Unassembled WGS sequence"/>
</dbReference>
<name>A0ABS5CJJ3_9BACL</name>
<dbReference type="Pfam" id="PF00903">
    <property type="entry name" value="Glyoxalase"/>
    <property type="match status" value="1"/>
</dbReference>
<dbReference type="EMBL" id="JAGKSP010000014">
    <property type="protein sequence ID" value="MBP3965992.1"/>
    <property type="molecule type" value="Genomic_DNA"/>
</dbReference>
<dbReference type="SUPFAM" id="SSF54593">
    <property type="entry name" value="Glyoxalase/Bleomycin resistance protein/Dihydroxybiphenyl dioxygenase"/>
    <property type="match status" value="1"/>
</dbReference>
<dbReference type="Gene3D" id="3.10.180.10">
    <property type="entry name" value="2,3-Dihydroxybiphenyl 1,2-Dioxygenase, domain 1"/>
    <property type="match status" value="1"/>
</dbReference>
<dbReference type="RefSeq" id="WP_210662806.1">
    <property type="nucleotide sequence ID" value="NZ_JAGKSP010000014.1"/>
</dbReference>
<proteinExistence type="predicted"/>
<dbReference type="PROSITE" id="PS51819">
    <property type="entry name" value="VOC"/>
    <property type="match status" value="1"/>
</dbReference>
<feature type="domain" description="VOC" evidence="1">
    <location>
        <begin position="8"/>
        <end position="118"/>
    </location>
</feature>
<organism evidence="2 3">
    <name type="scientific">Paenibacillus lignilyticus</name>
    <dbReference type="NCBI Taxonomy" id="1172615"/>
    <lineage>
        <taxon>Bacteria</taxon>
        <taxon>Bacillati</taxon>
        <taxon>Bacillota</taxon>
        <taxon>Bacilli</taxon>
        <taxon>Bacillales</taxon>
        <taxon>Paenibacillaceae</taxon>
        <taxon>Paenibacillus</taxon>
    </lineage>
</organism>
<gene>
    <name evidence="2" type="ORF">I8J30_25130</name>
</gene>
<comment type="caution">
    <text evidence="2">The sequence shown here is derived from an EMBL/GenBank/DDBJ whole genome shotgun (WGS) entry which is preliminary data.</text>
</comment>
<keyword evidence="3" id="KW-1185">Reference proteome</keyword>
<dbReference type="InterPro" id="IPR029068">
    <property type="entry name" value="Glyas_Bleomycin-R_OHBP_Dase"/>
</dbReference>
<accession>A0ABS5CJJ3</accession>
<sequence>MLPLIKQEIIGVMHYVKDLEAAAKWYCDTLGFTITAYDYRSFVELAIDGRYVMHLLQSEGEGVPAAQAPFTFDTADLQLAHQRLAELGVEPEPIKEYRDHACFSFKDCEGNALMICRFDRR</sequence>
<reference evidence="2 3" key="1">
    <citation type="submission" date="2021-04" db="EMBL/GenBank/DDBJ databases">
        <title>Paenibacillus sp. DLE-14 whole genome sequence.</title>
        <authorList>
            <person name="Ham Y.J."/>
        </authorList>
    </citation>
    <scope>NUCLEOTIDE SEQUENCE [LARGE SCALE GENOMIC DNA]</scope>
    <source>
        <strain evidence="2 3">DLE-14</strain>
    </source>
</reference>
<dbReference type="InterPro" id="IPR037523">
    <property type="entry name" value="VOC_core"/>
</dbReference>
<evidence type="ECO:0000313" key="2">
    <source>
        <dbReference type="EMBL" id="MBP3965992.1"/>
    </source>
</evidence>